<protein>
    <submittedName>
        <fullName evidence="3">Related to Mating factor alpha-1</fullName>
    </submittedName>
</protein>
<gene>
    <name evidence="3" type="ORF">SCODWIG_00438</name>
</gene>
<proteinExistence type="predicted"/>
<dbReference type="AlphaFoldDB" id="A0A376B1X9"/>
<feature type="domain" description="Mating factor alpha precursor N-terminal" evidence="2">
    <location>
        <begin position="1"/>
        <end position="87"/>
    </location>
</feature>
<dbReference type="Proteomes" id="UP000262825">
    <property type="component" value="Unassembled WGS sequence"/>
</dbReference>
<dbReference type="VEuPathDB" id="FungiDB:SCODWIG_00438"/>
<evidence type="ECO:0000259" key="2">
    <source>
        <dbReference type="Pfam" id="PF05436"/>
    </source>
</evidence>
<keyword evidence="4" id="KW-1185">Reference proteome</keyword>
<evidence type="ECO:0000256" key="1">
    <source>
        <dbReference type="SAM" id="SignalP"/>
    </source>
</evidence>
<feature type="chain" id="PRO_5017052252" evidence="1">
    <location>
        <begin position="21"/>
        <end position="176"/>
    </location>
</feature>
<reference evidence="4" key="1">
    <citation type="submission" date="2018-06" db="EMBL/GenBank/DDBJ databases">
        <authorList>
            <person name="Guldener U."/>
        </authorList>
    </citation>
    <scope>NUCLEOTIDE SEQUENCE [LARGE SCALE GENOMIC DNA]</scope>
    <source>
        <strain evidence="4">UTAD17</strain>
    </source>
</reference>
<accession>A0A376B1X9</accession>
<keyword evidence="1" id="KW-0732">Signal</keyword>
<dbReference type="InterPro" id="IPR008675">
    <property type="entry name" value="Mating_factor_alpha_N"/>
</dbReference>
<dbReference type="Pfam" id="PF05436">
    <property type="entry name" value="MF_alpha_N"/>
    <property type="match status" value="1"/>
</dbReference>
<dbReference type="EMBL" id="UFAJ01000035">
    <property type="protein sequence ID" value="SSD58677.1"/>
    <property type="molecule type" value="Genomic_DNA"/>
</dbReference>
<sequence length="176" mass="20255">MRFCTFLSATLYAVSSIAFAAPINETGTKDTDLMIPQEAVLGILDLSEDKDIGLVPISNGTFSGILFVNTTIAEIASKETSSVTRKRSAIADAWQWLTFQWGEPMYKKRDAEPEADAWQWLTFQWGEPMYKKRDAEAEAWQWLSFQWGEPMYKKREAEAEADAWQWLTFQWGEPMY</sequence>
<dbReference type="GO" id="GO:0007618">
    <property type="term" value="P:mating"/>
    <property type="evidence" value="ECO:0007669"/>
    <property type="project" value="InterPro"/>
</dbReference>
<organism evidence="3 4">
    <name type="scientific">Saccharomycodes ludwigii</name>
    <dbReference type="NCBI Taxonomy" id="36035"/>
    <lineage>
        <taxon>Eukaryota</taxon>
        <taxon>Fungi</taxon>
        <taxon>Dikarya</taxon>
        <taxon>Ascomycota</taxon>
        <taxon>Saccharomycotina</taxon>
        <taxon>Saccharomycetes</taxon>
        <taxon>Saccharomycodales</taxon>
        <taxon>Saccharomycodaceae</taxon>
        <taxon>Saccharomycodes</taxon>
    </lineage>
</organism>
<dbReference type="GO" id="GO:0005576">
    <property type="term" value="C:extracellular region"/>
    <property type="evidence" value="ECO:0007669"/>
    <property type="project" value="InterPro"/>
</dbReference>
<feature type="signal peptide" evidence="1">
    <location>
        <begin position="1"/>
        <end position="20"/>
    </location>
</feature>
<evidence type="ECO:0000313" key="4">
    <source>
        <dbReference type="Proteomes" id="UP000262825"/>
    </source>
</evidence>
<name>A0A376B1X9_9ASCO</name>
<evidence type="ECO:0000313" key="3">
    <source>
        <dbReference type="EMBL" id="SSD58677.1"/>
    </source>
</evidence>